<evidence type="ECO:0000313" key="1">
    <source>
        <dbReference type="EMBL" id="KJV51990.1"/>
    </source>
</evidence>
<evidence type="ECO:0000313" key="2">
    <source>
        <dbReference type="Proteomes" id="UP000033769"/>
    </source>
</evidence>
<sequence length="54" mass="6195">MSQTIIFDTNNYSSLKMLFDTICVAYNKVPSDAMQTLFKNEGIFDDRSGEPIRQ</sequence>
<dbReference type="Proteomes" id="UP000033769">
    <property type="component" value="Unassembled WGS sequence"/>
</dbReference>
<accession>A0A0F3M8C9</accession>
<reference evidence="1 2" key="1">
    <citation type="submission" date="2015-02" db="EMBL/GenBank/DDBJ databases">
        <title>Genome Sequencing of Rickettsiales.</title>
        <authorList>
            <person name="Daugherty S.C."/>
            <person name="Su Q."/>
            <person name="Abolude K."/>
            <person name="Beier-Sexton M."/>
            <person name="Carlyon J.A."/>
            <person name="Carter R."/>
            <person name="Day N.P."/>
            <person name="Dumler S.J."/>
            <person name="Dyachenko V."/>
            <person name="Godinez A."/>
            <person name="Kurtti T.J."/>
            <person name="Lichay M."/>
            <person name="Mullins K.E."/>
            <person name="Ott S."/>
            <person name="Pappas-Brown V."/>
            <person name="Paris D.H."/>
            <person name="Patel P."/>
            <person name="Richards A.L."/>
            <person name="Sadzewicz L."/>
            <person name="Sears K."/>
            <person name="Seidman D."/>
            <person name="Sengamalay N."/>
            <person name="Stenos J."/>
            <person name="Tallon L.J."/>
            <person name="Vincent G."/>
            <person name="Fraser C.M."/>
            <person name="Munderloh U."/>
            <person name="Dunning-Hotopp J.C."/>
        </authorList>
    </citation>
    <scope>NUCLEOTIDE SEQUENCE [LARGE SCALE GENOMIC DNA]</scope>
    <source>
        <strain evidence="1 2">Gilliam</strain>
    </source>
</reference>
<dbReference type="EMBL" id="LANO01000033">
    <property type="protein sequence ID" value="KJV51990.1"/>
    <property type="molecule type" value="Genomic_DNA"/>
</dbReference>
<proteinExistence type="predicted"/>
<dbReference type="AlphaFoldDB" id="A0A0F3M8C9"/>
<organism evidence="1 2">
    <name type="scientific">Orientia tsutsugamushi str. Gilliam</name>
    <dbReference type="NCBI Taxonomy" id="1359184"/>
    <lineage>
        <taxon>Bacteria</taxon>
        <taxon>Pseudomonadati</taxon>
        <taxon>Pseudomonadota</taxon>
        <taxon>Alphaproteobacteria</taxon>
        <taxon>Rickettsiales</taxon>
        <taxon>Rickettsiaceae</taxon>
        <taxon>Rickettsieae</taxon>
        <taxon>Orientia</taxon>
    </lineage>
</organism>
<name>A0A0F3M8C9_ORITS</name>
<protein>
    <submittedName>
        <fullName evidence="1">Uncharacterized protein</fullName>
    </submittedName>
</protein>
<comment type="caution">
    <text evidence="1">The sequence shown here is derived from an EMBL/GenBank/DDBJ whole genome shotgun (WGS) entry which is preliminary data.</text>
</comment>
<gene>
    <name evidence="1" type="ORF">OTSGILL_1846</name>
</gene>